<feature type="region of interest" description="Disordered" evidence="1">
    <location>
        <begin position="268"/>
        <end position="309"/>
    </location>
</feature>
<name>A0A0D1X9L6_9PEZI</name>
<gene>
    <name evidence="2" type="ORF">PV09_09364</name>
</gene>
<dbReference type="InParanoid" id="A0A0D1X9L6"/>
<dbReference type="EMBL" id="KN847592">
    <property type="protein sequence ID" value="KIV98870.1"/>
    <property type="molecule type" value="Genomic_DNA"/>
</dbReference>
<organism evidence="2 3">
    <name type="scientific">Verruconis gallopava</name>
    <dbReference type="NCBI Taxonomy" id="253628"/>
    <lineage>
        <taxon>Eukaryota</taxon>
        <taxon>Fungi</taxon>
        <taxon>Dikarya</taxon>
        <taxon>Ascomycota</taxon>
        <taxon>Pezizomycotina</taxon>
        <taxon>Dothideomycetes</taxon>
        <taxon>Pleosporomycetidae</taxon>
        <taxon>Venturiales</taxon>
        <taxon>Sympoventuriaceae</taxon>
        <taxon>Verruconis</taxon>
    </lineage>
</organism>
<sequence length="309" mass="33498">MAATDLRSSGCVKAPVQRRRGQAKNRPVGNSPELEAKSSIIIIQMSEWSSSDHPAGQYGSRLPNENESNGLANRLNSTAAVVLTTTRMTARTSHPSRRPKLSLDTTTLPAVQPETKKIENPLVLQSKHGADEITTGDAEDWLKSWRDVSASQHTQKQPAVSTTHANIPAEPAICSTVFFVSGKNHAVYQINANSFESFSRELANKTSKYKSRYKNNARLVVSHVKTGHLKPWTCAVDDDKKFVEAYESTIGSPVFVASYDDSVGIFSRSSSPSPRPLSPPLTGGFHEVQTATRSSLGSSSGADVSDDED</sequence>
<evidence type="ECO:0000313" key="2">
    <source>
        <dbReference type="EMBL" id="KIV98870.1"/>
    </source>
</evidence>
<dbReference type="VEuPathDB" id="FungiDB:PV09_09364"/>
<evidence type="ECO:0000313" key="3">
    <source>
        <dbReference type="Proteomes" id="UP000053259"/>
    </source>
</evidence>
<dbReference type="GeneID" id="27317337"/>
<proteinExistence type="predicted"/>
<evidence type="ECO:0000256" key="1">
    <source>
        <dbReference type="SAM" id="MobiDB-lite"/>
    </source>
</evidence>
<accession>A0A0D1X9L6</accession>
<dbReference type="RefSeq" id="XP_016208740.1">
    <property type="nucleotide sequence ID" value="XM_016363413.1"/>
</dbReference>
<dbReference type="AlphaFoldDB" id="A0A0D1X9L6"/>
<keyword evidence="3" id="KW-1185">Reference proteome</keyword>
<dbReference type="Proteomes" id="UP000053259">
    <property type="component" value="Unassembled WGS sequence"/>
</dbReference>
<feature type="compositionally biased region" description="Low complexity" evidence="1">
    <location>
        <begin position="294"/>
        <end position="303"/>
    </location>
</feature>
<feature type="region of interest" description="Disordered" evidence="1">
    <location>
        <begin position="1"/>
        <end position="32"/>
    </location>
</feature>
<protein>
    <submittedName>
        <fullName evidence="2">Uncharacterized protein</fullName>
    </submittedName>
</protein>
<reference evidence="2 3" key="1">
    <citation type="submission" date="2015-01" db="EMBL/GenBank/DDBJ databases">
        <title>The Genome Sequence of Ochroconis gallopava CBS43764.</title>
        <authorList>
            <consortium name="The Broad Institute Genomics Platform"/>
            <person name="Cuomo C."/>
            <person name="de Hoog S."/>
            <person name="Gorbushina A."/>
            <person name="Stielow B."/>
            <person name="Teixiera M."/>
            <person name="Abouelleil A."/>
            <person name="Chapman S.B."/>
            <person name="Priest M."/>
            <person name="Young S.K."/>
            <person name="Wortman J."/>
            <person name="Nusbaum C."/>
            <person name="Birren B."/>
        </authorList>
    </citation>
    <scope>NUCLEOTIDE SEQUENCE [LARGE SCALE GENOMIC DNA]</scope>
    <source>
        <strain evidence="2 3">CBS 43764</strain>
    </source>
</reference>
<dbReference type="HOGENOM" id="CLU_900793_0_0_1"/>